<proteinExistence type="predicted"/>
<reference evidence="1 2" key="1">
    <citation type="submission" date="2017-09" db="EMBL/GenBank/DDBJ databases">
        <title>Depth-based differentiation of microbial function through sediment-hosted aquifers and enrichment of novel symbionts in the deep terrestrial subsurface.</title>
        <authorList>
            <person name="Probst A.J."/>
            <person name="Ladd B."/>
            <person name="Jarett J.K."/>
            <person name="Geller-Mcgrath D.E."/>
            <person name="Sieber C.M."/>
            <person name="Emerson J.B."/>
            <person name="Anantharaman K."/>
            <person name="Thomas B.C."/>
            <person name="Malmstrom R."/>
            <person name="Stieglmeier M."/>
            <person name="Klingl A."/>
            <person name="Woyke T."/>
            <person name="Ryan C.M."/>
            <person name="Banfield J.F."/>
        </authorList>
    </citation>
    <scope>NUCLEOTIDE SEQUENCE [LARGE SCALE GENOMIC DNA]</scope>
    <source>
        <strain evidence="1">CG11_big_fil_rev_8_21_14_0_20_35_14</strain>
    </source>
</reference>
<dbReference type="AlphaFoldDB" id="A0A2H0N9Y1"/>
<sequence>MVINLQARYGSKQYHFDVICFLFLAEKLLKHDIDHEQFKPESGNMYVKKMQEERGLLFFPNIFINVEKLYEVVAYELAFSFFNRNTFPDYGERYKDVVCNGLVDGIYKFSVRDSDVLISVFFNEKNNSITIICNKESRSIFTDKLNNQFVSIDDEIIDSKQAIINNNESYPFRSATRLDVRFGGVPIGILRHKILLNEEFDLPGNKKLDSFMSLLVSEVTGHDDCDQDISDKYDVLKHEDNDELKEFLLELFYGVDIDKLVSNLINTFDKEKALLIKERTNIISDIIKEA</sequence>
<evidence type="ECO:0000313" key="1">
    <source>
        <dbReference type="EMBL" id="PIR04906.1"/>
    </source>
</evidence>
<protein>
    <submittedName>
        <fullName evidence="1">Uncharacterized protein</fullName>
    </submittedName>
</protein>
<name>A0A2H0N9Y1_9BACT</name>
<dbReference type="EMBL" id="PCWO01000029">
    <property type="protein sequence ID" value="PIR04906.1"/>
    <property type="molecule type" value="Genomic_DNA"/>
</dbReference>
<dbReference type="Proteomes" id="UP000229893">
    <property type="component" value="Unassembled WGS sequence"/>
</dbReference>
<evidence type="ECO:0000313" key="2">
    <source>
        <dbReference type="Proteomes" id="UP000229893"/>
    </source>
</evidence>
<comment type="caution">
    <text evidence="1">The sequence shown here is derived from an EMBL/GenBank/DDBJ whole genome shotgun (WGS) entry which is preliminary data.</text>
</comment>
<gene>
    <name evidence="1" type="ORF">COV57_01900</name>
</gene>
<accession>A0A2H0N9Y1</accession>
<organism evidence="1 2">
    <name type="scientific">Candidatus Liptonbacteria bacterium CG11_big_fil_rev_8_21_14_0_20_35_14</name>
    <dbReference type="NCBI Taxonomy" id="1974634"/>
    <lineage>
        <taxon>Bacteria</taxon>
        <taxon>Candidatus Liptoniibacteriota</taxon>
    </lineage>
</organism>